<evidence type="ECO:0000313" key="2">
    <source>
        <dbReference type="Proteomes" id="UP001396334"/>
    </source>
</evidence>
<evidence type="ECO:0000313" key="1">
    <source>
        <dbReference type="EMBL" id="KAK9034994.1"/>
    </source>
</evidence>
<dbReference type="EMBL" id="JBBPBN010000006">
    <property type="protein sequence ID" value="KAK9034994.1"/>
    <property type="molecule type" value="Genomic_DNA"/>
</dbReference>
<sequence length="116" mass="13281">MEEDRCKHYLARDEVVRTKIRLLTSMQDRQFLGLRANPKESGSVTAEALECQPIARRRVPPLGNKDVQRYSPSDWLADTRRKLTSPEFGLTITTNSQVSRDVPKLPRLGMILIFAK</sequence>
<accession>A0ABR2TC10</accession>
<name>A0ABR2TC10_9ROSI</name>
<organism evidence="1 2">
    <name type="scientific">Hibiscus sabdariffa</name>
    <name type="common">roselle</name>
    <dbReference type="NCBI Taxonomy" id="183260"/>
    <lineage>
        <taxon>Eukaryota</taxon>
        <taxon>Viridiplantae</taxon>
        <taxon>Streptophyta</taxon>
        <taxon>Embryophyta</taxon>
        <taxon>Tracheophyta</taxon>
        <taxon>Spermatophyta</taxon>
        <taxon>Magnoliopsida</taxon>
        <taxon>eudicotyledons</taxon>
        <taxon>Gunneridae</taxon>
        <taxon>Pentapetalae</taxon>
        <taxon>rosids</taxon>
        <taxon>malvids</taxon>
        <taxon>Malvales</taxon>
        <taxon>Malvaceae</taxon>
        <taxon>Malvoideae</taxon>
        <taxon>Hibiscus</taxon>
    </lineage>
</organism>
<reference evidence="1 2" key="1">
    <citation type="journal article" date="2024" name="G3 (Bethesda)">
        <title>Genome assembly of Hibiscus sabdariffa L. provides insights into metabolisms of medicinal natural products.</title>
        <authorList>
            <person name="Kim T."/>
        </authorList>
    </citation>
    <scope>NUCLEOTIDE SEQUENCE [LARGE SCALE GENOMIC DNA]</scope>
    <source>
        <strain evidence="1">TK-2024</strain>
        <tissue evidence="1">Old leaves</tissue>
    </source>
</reference>
<comment type="caution">
    <text evidence="1">The sequence shown here is derived from an EMBL/GenBank/DDBJ whole genome shotgun (WGS) entry which is preliminary data.</text>
</comment>
<keyword evidence="2" id="KW-1185">Reference proteome</keyword>
<protein>
    <submittedName>
        <fullName evidence="1">Uncharacterized protein</fullName>
    </submittedName>
</protein>
<gene>
    <name evidence="1" type="ORF">V6N11_077045</name>
</gene>
<proteinExistence type="predicted"/>
<dbReference type="Proteomes" id="UP001396334">
    <property type="component" value="Unassembled WGS sequence"/>
</dbReference>